<sequence length="51" mass="5298">MSTFNGGPKHGETNARWMPSSKEDGLTGGLRESVETIAAALTGVAGAWGHR</sequence>
<protein>
    <submittedName>
        <fullName evidence="2">Uncharacterized protein</fullName>
    </submittedName>
</protein>
<reference evidence="2 3" key="1">
    <citation type="submission" date="2021-01" db="EMBL/GenBank/DDBJ databases">
        <title>Whole genome shotgun sequence of Planotetraspora phitsanulokensis NBRC 104273.</title>
        <authorList>
            <person name="Komaki H."/>
            <person name="Tamura T."/>
        </authorList>
    </citation>
    <scope>NUCLEOTIDE SEQUENCE [LARGE SCALE GENOMIC DNA]</scope>
    <source>
        <strain evidence="2 3">NBRC 104273</strain>
    </source>
</reference>
<organism evidence="2 3">
    <name type="scientific">Planotetraspora phitsanulokensis</name>
    <dbReference type="NCBI Taxonomy" id="575192"/>
    <lineage>
        <taxon>Bacteria</taxon>
        <taxon>Bacillati</taxon>
        <taxon>Actinomycetota</taxon>
        <taxon>Actinomycetes</taxon>
        <taxon>Streptosporangiales</taxon>
        <taxon>Streptosporangiaceae</taxon>
        <taxon>Planotetraspora</taxon>
    </lineage>
</organism>
<comment type="caution">
    <text evidence="2">The sequence shown here is derived from an EMBL/GenBank/DDBJ whole genome shotgun (WGS) entry which is preliminary data.</text>
</comment>
<gene>
    <name evidence="2" type="ORF">Pph01_61990</name>
</gene>
<accession>A0A8J3XIR2</accession>
<proteinExistence type="predicted"/>
<keyword evidence="3" id="KW-1185">Reference proteome</keyword>
<evidence type="ECO:0000313" key="2">
    <source>
        <dbReference type="EMBL" id="GII41196.1"/>
    </source>
</evidence>
<dbReference type="RefSeq" id="WP_204076673.1">
    <property type="nucleotide sequence ID" value="NZ_BAABHI010000012.1"/>
</dbReference>
<dbReference type="EMBL" id="BOOP01000031">
    <property type="protein sequence ID" value="GII41196.1"/>
    <property type="molecule type" value="Genomic_DNA"/>
</dbReference>
<dbReference type="AlphaFoldDB" id="A0A8J3XIR2"/>
<evidence type="ECO:0000256" key="1">
    <source>
        <dbReference type="SAM" id="MobiDB-lite"/>
    </source>
</evidence>
<dbReference type="Proteomes" id="UP000622547">
    <property type="component" value="Unassembled WGS sequence"/>
</dbReference>
<feature type="region of interest" description="Disordered" evidence="1">
    <location>
        <begin position="1"/>
        <end position="28"/>
    </location>
</feature>
<evidence type="ECO:0000313" key="3">
    <source>
        <dbReference type="Proteomes" id="UP000622547"/>
    </source>
</evidence>
<name>A0A8J3XIR2_9ACTN</name>